<evidence type="ECO:0000256" key="12">
    <source>
        <dbReference type="RuleBase" id="RU000382"/>
    </source>
</evidence>
<dbReference type="Pfam" id="PF00282">
    <property type="entry name" value="Pyridoxal_deC"/>
    <property type="match status" value="1"/>
</dbReference>
<dbReference type="EMBL" id="JBICBT010000099">
    <property type="protein sequence ID" value="KAL3123544.1"/>
    <property type="molecule type" value="Genomic_DNA"/>
</dbReference>
<keyword evidence="4" id="KW-0127">Catecholamine biosynthesis</keyword>
<evidence type="ECO:0000256" key="10">
    <source>
        <dbReference type="ARBA" id="ARBA00041275"/>
    </source>
</evidence>
<comment type="cofactor">
    <cofactor evidence="1 11 12">
        <name>pyridoxal 5'-phosphate</name>
        <dbReference type="ChEBI" id="CHEBI:597326"/>
    </cofactor>
</comment>
<feature type="region of interest" description="Disordered" evidence="13">
    <location>
        <begin position="383"/>
        <end position="411"/>
    </location>
</feature>
<keyword evidence="5" id="KW-0210">Decarboxylase</keyword>
<dbReference type="Proteomes" id="UP001620626">
    <property type="component" value="Unassembled WGS sequence"/>
</dbReference>
<dbReference type="InterPro" id="IPR002129">
    <property type="entry name" value="PyrdxlP-dep_de-COase"/>
</dbReference>
<proteinExistence type="inferred from homology"/>
<evidence type="ECO:0000313" key="14">
    <source>
        <dbReference type="EMBL" id="KAL3123544.1"/>
    </source>
</evidence>
<dbReference type="EC" id="4.1.1.28" evidence="8"/>
<evidence type="ECO:0000313" key="15">
    <source>
        <dbReference type="Proteomes" id="UP001620626"/>
    </source>
</evidence>
<sequence length="411" mass="46225">MKRNGNGTLLASMGANSSVLIPNLLRDPIAKAMNRLDGMSEALRNRIKKNGNALTRGDESYAAATNGQLTTFEAHDPKYFSRLVAYCSDQSHSSVDKGIMLSGVKMRKLPTNREKGGNFVLRAEILEAAIKEDKASGLTPFVLVVSVGTTNTCAVESCRELGPICNREGIWLHVDAAYAGSFLICDEFRHLSDGVELADSFNFNAHKALMINFDCSPMWFKNGDEAIAFFNVDAVYLKHEHQRDAYDFRHLQVGLSRRFRALKIWFVFRAIGIQRIQQFLRMQNEFAKMFADLLLRDDRFELFVPQRLGLVCFRMKTSNELNESLYLAINDDRRVHLVASFTHDTFFLRFVICSSKTRETNIEKAVEVIREIADKVTTVQKANEATERDKAAKALANDGTEGSGTLRRANG</sequence>
<evidence type="ECO:0000256" key="9">
    <source>
        <dbReference type="ARBA" id="ARBA00040968"/>
    </source>
</evidence>
<protein>
    <recommendedName>
        <fullName evidence="9">Aromatic-L-amino-acid decarboxylase</fullName>
        <ecNumber evidence="8">4.1.1.28</ecNumber>
    </recommendedName>
    <alternativeName>
        <fullName evidence="10">DOPA decarboxylase</fullName>
    </alternativeName>
</protein>
<keyword evidence="15" id="KW-1185">Reference proteome</keyword>
<comment type="caution">
    <text evidence="14">The sequence shown here is derived from an EMBL/GenBank/DDBJ whole genome shotgun (WGS) entry which is preliminary data.</text>
</comment>
<evidence type="ECO:0000256" key="2">
    <source>
        <dbReference type="ARBA" id="ARBA00009533"/>
    </source>
</evidence>
<feature type="modified residue" description="N6-(pyridoxal phosphate)lysine" evidence="11">
    <location>
        <position position="207"/>
    </location>
</feature>
<comment type="subunit">
    <text evidence="3">Homodimer.</text>
</comment>
<dbReference type="PRINTS" id="PR00800">
    <property type="entry name" value="YHDCRBOXLASE"/>
</dbReference>
<keyword evidence="7 12" id="KW-0456">Lyase</keyword>
<gene>
    <name evidence="14" type="ORF">niasHT_006623</name>
</gene>
<evidence type="ECO:0000256" key="3">
    <source>
        <dbReference type="ARBA" id="ARBA00011738"/>
    </source>
</evidence>
<dbReference type="InterPro" id="IPR015422">
    <property type="entry name" value="PyrdxlP-dep_Trfase_small"/>
</dbReference>
<dbReference type="Gene3D" id="3.40.640.10">
    <property type="entry name" value="Type I PLP-dependent aspartate aminotransferase-like (Major domain)"/>
    <property type="match status" value="1"/>
</dbReference>
<evidence type="ECO:0000256" key="1">
    <source>
        <dbReference type="ARBA" id="ARBA00001933"/>
    </source>
</evidence>
<evidence type="ECO:0000256" key="8">
    <source>
        <dbReference type="ARBA" id="ARBA00038886"/>
    </source>
</evidence>
<accession>A0ABD2M7T9</accession>
<evidence type="ECO:0000256" key="5">
    <source>
        <dbReference type="ARBA" id="ARBA00022793"/>
    </source>
</evidence>
<dbReference type="GO" id="GO:0004058">
    <property type="term" value="F:aromatic-L-amino-acid decarboxylase activity"/>
    <property type="evidence" value="ECO:0007669"/>
    <property type="project" value="UniProtKB-EC"/>
</dbReference>
<evidence type="ECO:0000256" key="4">
    <source>
        <dbReference type="ARBA" id="ARBA00022584"/>
    </source>
</evidence>
<dbReference type="PANTHER" id="PTHR11999">
    <property type="entry name" value="GROUP II PYRIDOXAL-5-PHOSPHATE DECARBOXYLASE"/>
    <property type="match status" value="1"/>
</dbReference>
<dbReference type="InterPro" id="IPR015421">
    <property type="entry name" value="PyrdxlP-dep_Trfase_major"/>
</dbReference>
<evidence type="ECO:0000256" key="13">
    <source>
        <dbReference type="SAM" id="MobiDB-lite"/>
    </source>
</evidence>
<comment type="similarity">
    <text evidence="2 12">Belongs to the group II decarboxylase family.</text>
</comment>
<dbReference type="Gene3D" id="3.90.1150.10">
    <property type="entry name" value="Aspartate Aminotransferase, domain 1"/>
    <property type="match status" value="1"/>
</dbReference>
<dbReference type="SUPFAM" id="SSF53383">
    <property type="entry name" value="PLP-dependent transferases"/>
    <property type="match status" value="1"/>
</dbReference>
<organism evidence="14 15">
    <name type="scientific">Heterodera trifolii</name>
    <dbReference type="NCBI Taxonomy" id="157864"/>
    <lineage>
        <taxon>Eukaryota</taxon>
        <taxon>Metazoa</taxon>
        <taxon>Ecdysozoa</taxon>
        <taxon>Nematoda</taxon>
        <taxon>Chromadorea</taxon>
        <taxon>Rhabditida</taxon>
        <taxon>Tylenchina</taxon>
        <taxon>Tylenchomorpha</taxon>
        <taxon>Tylenchoidea</taxon>
        <taxon>Heteroderidae</taxon>
        <taxon>Heteroderinae</taxon>
        <taxon>Heterodera</taxon>
    </lineage>
</organism>
<dbReference type="InterPro" id="IPR015424">
    <property type="entry name" value="PyrdxlP-dep_Trfase"/>
</dbReference>
<dbReference type="InterPro" id="IPR010977">
    <property type="entry name" value="Aromatic_deC"/>
</dbReference>
<keyword evidence="6 11" id="KW-0663">Pyridoxal phosphate</keyword>
<evidence type="ECO:0000256" key="6">
    <source>
        <dbReference type="ARBA" id="ARBA00022898"/>
    </source>
</evidence>
<reference evidence="14 15" key="1">
    <citation type="submission" date="2024-10" db="EMBL/GenBank/DDBJ databases">
        <authorList>
            <person name="Kim D."/>
        </authorList>
    </citation>
    <scope>NUCLEOTIDE SEQUENCE [LARGE SCALE GENOMIC DNA]</scope>
    <source>
        <strain evidence="14">BH-2024</strain>
    </source>
</reference>
<dbReference type="PANTHER" id="PTHR11999:SF167">
    <property type="entry name" value="AROMATIC-L-AMINO-ACID DECARBOXYLASE"/>
    <property type="match status" value="1"/>
</dbReference>
<dbReference type="AlphaFoldDB" id="A0ABD2M7T9"/>
<evidence type="ECO:0000256" key="7">
    <source>
        <dbReference type="ARBA" id="ARBA00023239"/>
    </source>
</evidence>
<evidence type="ECO:0000256" key="11">
    <source>
        <dbReference type="PIRSR" id="PIRSR602129-50"/>
    </source>
</evidence>
<dbReference type="GO" id="GO:0042423">
    <property type="term" value="P:catecholamine biosynthetic process"/>
    <property type="evidence" value="ECO:0007669"/>
    <property type="project" value="UniProtKB-KW"/>
</dbReference>
<name>A0ABD2M7T9_9BILA</name>